<reference evidence="1 2" key="1">
    <citation type="journal article" date="2008" name="FEMS Yeast Res.">
        <title>Comparative genome analysis of a Saccharomyces cerevisiae wine strain.</title>
        <authorList>
            <person name="Borneman A.R."/>
            <person name="Forgan A.H."/>
            <person name="Pretorius I.S."/>
            <person name="Chambers P.J."/>
        </authorList>
    </citation>
    <scope>NUCLEOTIDE SEQUENCE [LARGE SCALE GENOMIC DNA]</scope>
    <source>
        <strain evidence="1 2">AWRI1631</strain>
    </source>
</reference>
<dbReference type="AlphaFoldDB" id="B5VT74"/>
<comment type="caution">
    <text evidence="1">The sequence shown here is derived from an EMBL/GenBank/DDBJ whole genome shotgun (WGS) entry which is preliminary data.</text>
</comment>
<proteinExistence type="predicted"/>
<evidence type="ECO:0000313" key="2">
    <source>
        <dbReference type="Proteomes" id="UP000008988"/>
    </source>
</evidence>
<accession>B5VT74</accession>
<dbReference type="Proteomes" id="UP000008988">
    <property type="component" value="Unassembled WGS sequence"/>
</dbReference>
<sequence>MNTVFVFSSTRESVKKSMVKPLVTNSRVTSSRSLVVTTNKVSQ</sequence>
<organism evidence="1 2">
    <name type="scientific">Saccharomyces cerevisiae (strain AWRI1631)</name>
    <name type="common">Baker's yeast</name>
    <dbReference type="NCBI Taxonomy" id="545124"/>
    <lineage>
        <taxon>Eukaryota</taxon>
        <taxon>Fungi</taxon>
        <taxon>Dikarya</taxon>
        <taxon>Ascomycota</taxon>
        <taxon>Saccharomycotina</taxon>
        <taxon>Saccharomycetes</taxon>
        <taxon>Saccharomycetales</taxon>
        <taxon>Saccharomycetaceae</taxon>
        <taxon>Saccharomyces</taxon>
    </lineage>
</organism>
<protein>
    <submittedName>
        <fullName evidence="1">Uncharacterized protein</fullName>
    </submittedName>
</protein>
<name>B5VT74_YEAS6</name>
<evidence type="ECO:0000313" key="1">
    <source>
        <dbReference type="EMBL" id="EDZ68870.1"/>
    </source>
</evidence>
<gene>
    <name evidence="1" type="ORF">AWRI1631_161720</name>
</gene>
<dbReference type="EMBL" id="ABSV01002342">
    <property type="protein sequence ID" value="EDZ68870.1"/>
    <property type="molecule type" value="Genomic_DNA"/>
</dbReference>